<dbReference type="GO" id="GO:0016279">
    <property type="term" value="F:protein-lysine N-methyltransferase activity"/>
    <property type="evidence" value="ECO:0007669"/>
    <property type="project" value="UniProtKB-UniRule"/>
</dbReference>
<dbReference type="OrthoDB" id="341421at2759"/>
<dbReference type="SUPFAM" id="SSF82199">
    <property type="entry name" value="SET domain"/>
    <property type="match status" value="1"/>
</dbReference>
<dbReference type="eggNOG" id="KOG1338">
    <property type="taxonomic scope" value="Eukaryota"/>
</dbReference>
<evidence type="ECO:0000256" key="4">
    <source>
        <dbReference type="SAM" id="MobiDB-lite"/>
    </source>
</evidence>
<feature type="domain" description="SET" evidence="5">
    <location>
        <begin position="22"/>
        <end position="287"/>
    </location>
</feature>
<dbReference type="InterPro" id="IPR015353">
    <property type="entry name" value="Rubisco_LSMT_subst-bd"/>
</dbReference>
<evidence type="ECO:0000313" key="6">
    <source>
        <dbReference type="EMBL" id="CCA68310.1"/>
    </source>
</evidence>
<dbReference type="HOGENOM" id="CLU_017135_0_0_1"/>
<dbReference type="PROSITE" id="PS50280">
    <property type="entry name" value="SET"/>
    <property type="match status" value="1"/>
</dbReference>
<dbReference type="InterPro" id="IPR046341">
    <property type="entry name" value="SET_dom_sf"/>
</dbReference>
<dbReference type="PANTHER" id="PTHR13271">
    <property type="entry name" value="UNCHARACTERIZED PUTATIVE METHYLTRANSFERASE"/>
    <property type="match status" value="1"/>
</dbReference>
<name>G4TAI6_SERID</name>
<feature type="region of interest" description="Disordered" evidence="4">
    <location>
        <begin position="189"/>
        <end position="242"/>
    </location>
</feature>
<protein>
    <submittedName>
        <fullName evidence="6">Related to SET7-Regulatory protein</fullName>
    </submittedName>
</protein>
<dbReference type="Gene3D" id="3.90.1410.10">
    <property type="entry name" value="set domain protein methyltransferase, domain 1"/>
    <property type="match status" value="1"/>
</dbReference>
<dbReference type="PANTHER" id="PTHR13271:SF152">
    <property type="entry name" value="UBIQUITIN-LIKE DOMAIN-CONTAINING PROTEIN"/>
    <property type="match status" value="1"/>
</dbReference>
<dbReference type="SUPFAM" id="SSF81822">
    <property type="entry name" value="RuBisCo LSMT C-terminal, substrate-binding domain"/>
    <property type="match status" value="1"/>
</dbReference>
<evidence type="ECO:0000256" key="3">
    <source>
        <dbReference type="ARBA" id="ARBA00022691"/>
    </source>
</evidence>
<feature type="compositionally biased region" description="Basic and acidic residues" evidence="4">
    <location>
        <begin position="201"/>
        <end position="225"/>
    </location>
</feature>
<dbReference type="Gene3D" id="3.90.1420.10">
    <property type="entry name" value="Rubisco LSMT, substrate-binding domain"/>
    <property type="match status" value="1"/>
</dbReference>
<dbReference type="GO" id="GO:0032259">
    <property type="term" value="P:methylation"/>
    <property type="evidence" value="ECO:0007669"/>
    <property type="project" value="UniProtKB-KW"/>
</dbReference>
<keyword evidence="1" id="KW-0489">Methyltransferase</keyword>
<dbReference type="InterPro" id="IPR001214">
    <property type="entry name" value="SET_dom"/>
</dbReference>
<evidence type="ECO:0000259" key="5">
    <source>
        <dbReference type="PROSITE" id="PS50280"/>
    </source>
</evidence>
<evidence type="ECO:0000313" key="7">
    <source>
        <dbReference type="Proteomes" id="UP000007148"/>
    </source>
</evidence>
<keyword evidence="2" id="KW-0808">Transferase</keyword>
<keyword evidence="7" id="KW-1185">Reference proteome</keyword>
<proteinExistence type="predicted"/>
<dbReference type="Pfam" id="PF00856">
    <property type="entry name" value="SET"/>
    <property type="match status" value="1"/>
</dbReference>
<reference evidence="6 7" key="1">
    <citation type="journal article" date="2011" name="PLoS Pathog.">
        <title>Endophytic Life Strategies Decoded by Genome and Transcriptome Analyses of the Mutualistic Root Symbiont Piriformospora indica.</title>
        <authorList>
            <person name="Zuccaro A."/>
            <person name="Lahrmann U."/>
            <person name="Guldener U."/>
            <person name="Langen G."/>
            <person name="Pfiffi S."/>
            <person name="Biedenkopf D."/>
            <person name="Wong P."/>
            <person name="Samans B."/>
            <person name="Grimm C."/>
            <person name="Basiewicz M."/>
            <person name="Murat C."/>
            <person name="Martin F."/>
            <person name="Kogel K.H."/>
        </authorList>
    </citation>
    <scope>NUCLEOTIDE SEQUENCE [LARGE SCALE GENOMIC DNA]</scope>
    <source>
        <strain evidence="6 7">DSM 11827</strain>
    </source>
</reference>
<keyword evidence="3" id="KW-0949">S-adenosyl-L-methionine</keyword>
<dbReference type="InParanoid" id="G4TAI6"/>
<feature type="compositionally biased region" description="Acidic residues" evidence="4">
    <location>
        <begin position="226"/>
        <end position="239"/>
    </location>
</feature>
<feature type="compositionally biased region" description="Basic and acidic residues" evidence="4">
    <location>
        <begin position="477"/>
        <end position="486"/>
    </location>
</feature>
<dbReference type="OMA" id="RVDWWLE"/>
<dbReference type="EMBL" id="CAFZ01000030">
    <property type="protein sequence ID" value="CCA68310.1"/>
    <property type="molecule type" value="Genomic_DNA"/>
</dbReference>
<evidence type="ECO:0000256" key="2">
    <source>
        <dbReference type="ARBA" id="ARBA00022679"/>
    </source>
</evidence>
<accession>G4TAI6</accession>
<comment type="caution">
    <text evidence="6">The sequence shown here is derived from an EMBL/GenBank/DDBJ whole genome shotgun (WGS) entry which is preliminary data.</text>
</comment>
<dbReference type="FunCoup" id="G4TAI6">
    <property type="interactions" value="274"/>
</dbReference>
<gene>
    <name evidence="6" type="ORF">PIIN_02174</name>
</gene>
<feature type="region of interest" description="Disordered" evidence="4">
    <location>
        <begin position="464"/>
        <end position="493"/>
    </location>
</feature>
<evidence type="ECO:0000256" key="1">
    <source>
        <dbReference type="ARBA" id="ARBA00022603"/>
    </source>
</evidence>
<dbReference type="STRING" id="1109443.G4TAI6"/>
<organism evidence="6 7">
    <name type="scientific">Serendipita indica (strain DSM 11827)</name>
    <name type="common">Root endophyte fungus</name>
    <name type="synonym">Piriformospora indica</name>
    <dbReference type="NCBI Taxonomy" id="1109443"/>
    <lineage>
        <taxon>Eukaryota</taxon>
        <taxon>Fungi</taxon>
        <taxon>Dikarya</taxon>
        <taxon>Basidiomycota</taxon>
        <taxon>Agaricomycotina</taxon>
        <taxon>Agaricomycetes</taxon>
        <taxon>Sebacinales</taxon>
        <taxon>Serendipitaceae</taxon>
        <taxon>Serendipita</taxon>
    </lineage>
</organism>
<dbReference type="Pfam" id="PF09273">
    <property type="entry name" value="Rubis-subs-bind"/>
    <property type="match status" value="1"/>
</dbReference>
<dbReference type="InterPro" id="IPR050600">
    <property type="entry name" value="SETD3_SETD6_MTase"/>
</dbReference>
<dbReference type="AlphaFoldDB" id="G4TAI6"/>
<dbReference type="Proteomes" id="UP000007148">
    <property type="component" value="Unassembled WGS sequence"/>
</dbReference>
<dbReference type="InterPro" id="IPR036464">
    <property type="entry name" value="Rubisco_LSMT_subst-bd_sf"/>
</dbReference>
<dbReference type="GO" id="GO:0005634">
    <property type="term" value="C:nucleus"/>
    <property type="evidence" value="ECO:0007669"/>
    <property type="project" value="UniProtKB-SubCell"/>
</dbReference>
<sequence>MVSESTQEFLKWFRDSGATLHPAVGIKDFEGVGRGAVALHDIQKDTVLFTVPRSILLSTRTAPLRDILGDEDWSTLKGWEGLILSMMYEDSRVKDSPWSGYLQDLPTKFDTLMFWTDEELEQLQASTVRDKIGKAATEKDFHERVLPLLQRRTDVFEPALRDTFFTLERFHINGSRILSRSFHVEEWHDEHASDDESIPSEPDHKPVEMSRDPDAMDTDEGRPEGGEDDDAESDTESPDDVNMVPMADILNARYGCHNAKLFYEKDHLNMIATKDIPAGEQIWNTYGDPPNADLLRQYGHIDRIPILNPEVGVYPFENPADEVEIRADLVFDVCTPHLHGKERTRRIDDWLTLGGEDTFVIDNDDPLCKPLLGIIKFLGMSEQEVDDTLQKDKLPKGKPTGELLEGALQVYKQRLNQYGTALEADEQMLIDLQDKYSRLHNAVFVRTGEKRLLRKAIRQAETILQQEKAQQSKGKRPREETKSEKRSTKKVKR</sequence>